<gene>
    <name evidence="11" type="ORF">AALO17_25770</name>
</gene>
<proteinExistence type="inferred from homology"/>
<dbReference type="RefSeq" id="WP_067559680.1">
    <property type="nucleotide sequence ID" value="NZ_CP011391.1"/>
</dbReference>
<dbReference type="InterPro" id="IPR003385">
    <property type="entry name" value="Glyco_hydro_77"/>
</dbReference>
<evidence type="ECO:0000256" key="6">
    <source>
        <dbReference type="ARBA" id="ARBA00022679"/>
    </source>
</evidence>
<dbReference type="EC" id="2.4.1.25" evidence="3 10"/>
<evidence type="ECO:0000256" key="2">
    <source>
        <dbReference type="ARBA" id="ARBA00005684"/>
    </source>
</evidence>
<evidence type="ECO:0000313" key="12">
    <source>
        <dbReference type="Proteomes" id="UP000069771"/>
    </source>
</evidence>
<dbReference type="STRING" id="1702221.AALO17_25770"/>
<dbReference type="OrthoDB" id="9811841at2"/>
<dbReference type="GeneID" id="78479069"/>
<organism evidence="11 12">
    <name type="scientific">Faecalibaculum rodentium</name>
    <dbReference type="NCBI Taxonomy" id="1702221"/>
    <lineage>
        <taxon>Bacteria</taxon>
        <taxon>Bacillati</taxon>
        <taxon>Bacillota</taxon>
        <taxon>Erysipelotrichia</taxon>
        <taxon>Erysipelotrichales</taxon>
        <taxon>Erysipelotrichaceae</taxon>
        <taxon>Faecalibaculum</taxon>
    </lineage>
</organism>
<evidence type="ECO:0000256" key="5">
    <source>
        <dbReference type="ARBA" id="ARBA00022676"/>
    </source>
</evidence>
<accession>A0A140DYI4</accession>
<dbReference type="GO" id="GO:0005975">
    <property type="term" value="P:carbohydrate metabolic process"/>
    <property type="evidence" value="ECO:0007669"/>
    <property type="project" value="InterPro"/>
</dbReference>
<protein>
    <recommendedName>
        <fullName evidence="4 10">4-alpha-glucanotransferase</fullName>
        <ecNumber evidence="3 10">2.4.1.25</ecNumber>
    </recommendedName>
    <alternativeName>
        <fullName evidence="8 10">Amylomaltase</fullName>
    </alternativeName>
    <alternativeName>
        <fullName evidence="9 10">Disproportionating enzyme</fullName>
    </alternativeName>
</protein>
<dbReference type="NCBIfam" id="TIGR00217">
    <property type="entry name" value="malQ"/>
    <property type="match status" value="1"/>
</dbReference>
<evidence type="ECO:0000256" key="1">
    <source>
        <dbReference type="ARBA" id="ARBA00000439"/>
    </source>
</evidence>
<dbReference type="AlphaFoldDB" id="A0A140DYI4"/>
<comment type="similarity">
    <text evidence="2 10">Belongs to the disproportionating enzyme family.</text>
</comment>
<comment type="catalytic activity">
    <reaction evidence="1 10">
        <text>Transfers a segment of a (1-&gt;4)-alpha-D-glucan to a new position in an acceptor, which may be glucose or a (1-&gt;4)-alpha-D-glucan.</text>
        <dbReference type="EC" id="2.4.1.25"/>
    </reaction>
</comment>
<evidence type="ECO:0000256" key="3">
    <source>
        <dbReference type="ARBA" id="ARBA00012560"/>
    </source>
</evidence>
<evidence type="ECO:0000256" key="8">
    <source>
        <dbReference type="ARBA" id="ARBA00031423"/>
    </source>
</evidence>
<dbReference type="KEGG" id="fro:AALO17_25770"/>
<dbReference type="Proteomes" id="UP000069771">
    <property type="component" value="Chromosome"/>
</dbReference>
<dbReference type="PANTHER" id="PTHR32438">
    <property type="entry name" value="4-ALPHA-GLUCANOTRANSFERASE DPE1, CHLOROPLASTIC/AMYLOPLASTIC"/>
    <property type="match status" value="1"/>
</dbReference>
<evidence type="ECO:0000256" key="4">
    <source>
        <dbReference type="ARBA" id="ARBA00020295"/>
    </source>
</evidence>
<name>A0A140DYI4_9FIRM</name>
<sequence>MKKRAGVLCPLFSVPANQGIGDLGQKTIRMIDAVAAAGFSIWQILPLKMTGMTHSPYQTLSSFAGDPIYINIDRLAEMGLLTQSSIVNCNKFKDYVSYDEVRQFKEPYFRRAFRNFKKRYEEFRKEFEEFEEEAFWLKDWAVYSLFKGMYDLRAWTEWEEEYRDWPLDPTNIELDDYQDEILYHKFLQWLFDRQLREVAAHAREKGLALMGDIQFYPAYDSADIWADRAQYMVEPDGRMIYEAGLAPDEEHPEGQKWGMPTYDFAKQKKNGFRVWRQRIAWMARYFDIIRIGHFRAMDTYWRIPAGKPARDGKWILGPRGPLMEAILESADGREIVAEDLGMPRPEVAELRDSYNVQGMDVLQYRMDTKALKKPDKPNSFLYTGNHDNAALEEQYSGFDQNRRIGLRRFFKKRGYNLRAFHDMVCKYVLDSEAETVILPIQDICGYKGKTRVNVPGSDDPDNWTWKLKDFKTFPQDLMKMKPWIEESGRLPE</sequence>
<dbReference type="SUPFAM" id="SSF51445">
    <property type="entry name" value="(Trans)glycosidases"/>
    <property type="match status" value="1"/>
</dbReference>
<reference evidence="11 12" key="1">
    <citation type="journal article" date="2016" name="Gut Pathog.">
        <title>Whole genome sequencing of "Faecalibaculum rodentium" ALO17, isolated from C57BL/6J laboratory mouse feces.</title>
        <authorList>
            <person name="Lim S."/>
            <person name="Chang D.H."/>
            <person name="Ahn S."/>
            <person name="Kim B.C."/>
        </authorList>
    </citation>
    <scope>NUCLEOTIDE SEQUENCE [LARGE SCALE GENOMIC DNA]</scope>
    <source>
        <strain evidence="11 12">Alo17</strain>
    </source>
</reference>
<keyword evidence="6 10" id="KW-0808">Transferase</keyword>
<dbReference type="EMBL" id="CP011391">
    <property type="protein sequence ID" value="AMK55711.1"/>
    <property type="molecule type" value="Genomic_DNA"/>
</dbReference>
<keyword evidence="12" id="KW-1185">Reference proteome</keyword>
<dbReference type="GO" id="GO:0004134">
    <property type="term" value="F:4-alpha-glucanotransferase activity"/>
    <property type="evidence" value="ECO:0007669"/>
    <property type="project" value="UniProtKB-EC"/>
</dbReference>
<keyword evidence="5 10" id="KW-0328">Glycosyltransferase</keyword>
<evidence type="ECO:0000256" key="10">
    <source>
        <dbReference type="RuleBase" id="RU361207"/>
    </source>
</evidence>
<dbReference type="InterPro" id="IPR017853">
    <property type="entry name" value="GH"/>
</dbReference>
<evidence type="ECO:0000256" key="9">
    <source>
        <dbReference type="ARBA" id="ARBA00031501"/>
    </source>
</evidence>
<dbReference type="Gene3D" id="3.20.20.80">
    <property type="entry name" value="Glycosidases"/>
    <property type="match status" value="1"/>
</dbReference>
<dbReference type="PANTHER" id="PTHR32438:SF5">
    <property type="entry name" value="4-ALPHA-GLUCANOTRANSFERASE DPE1, CHLOROPLASTIC_AMYLOPLASTIC"/>
    <property type="match status" value="1"/>
</dbReference>
<evidence type="ECO:0000313" key="11">
    <source>
        <dbReference type="EMBL" id="AMK55711.1"/>
    </source>
</evidence>
<evidence type="ECO:0000256" key="7">
    <source>
        <dbReference type="ARBA" id="ARBA00023277"/>
    </source>
</evidence>
<dbReference type="Pfam" id="PF02446">
    <property type="entry name" value="Glyco_hydro_77"/>
    <property type="match status" value="1"/>
</dbReference>
<keyword evidence="7 10" id="KW-0119">Carbohydrate metabolism</keyword>